<keyword evidence="2" id="KW-1185">Reference proteome</keyword>
<dbReference type="Proteomes" id="UP000647017">
    <property type="component" value="Unassembled WGS sequence"/>
</dbReference>
<protein>
    <submittedName>
        <fullName evidence="1">Uncharacterized protein</fullName>
    </submittedName>
</protein>
<dbReference type="EMBL" id="BOOZ01000004">
    <property type="protein sequence ID" value="GIJ08071.1"/>
    <property type="molecule type" value="Genomic_DNA"/>
</dbReference>
<proteinExistence type="predicted"/>
<organism evidence="1 2">
    <name type="scientific">Micromonospora andamanensis</name>
    <dbReference type="NCBI Taxonomy" id="1287068"/>
    <lineage>
        <taxon>Bacteria</taxon>
        <taxon>Bacillati</taxon>
        <taxon>Actinomycetota</taxon>
        <taxon>Actinomycetes</taxon>
        <taxon>Micromonosporales</taxon>
        <taxon>Micromonosporaceae</taxon>
        <taxon>Micromonospora</taxon>
    </lineage>
</organism>
<name>A0ABQ4HQZ4_9ACTN</name>
<evidence type="ECO:0000313" key="2">
    <source>
        <dbReference type="Proteomes" id="UP000647017"/>
    </source>
</evidence>
<gene>
    <name evidence="1" type="ORF">Van01_12850</name>
</gene>
<reference evidence="1 2" key="1">
    <citation type="submission" date="2021-01" db="EMBL/GenBank/DDBJ databases">
        <title>Whole genome shotgun sequence of Verrucosispora andamanensis NBRC 109075.</title>
        <authorList>
            <person name="Komaki H."/>
            <person name="Tamura T."/>
        </authorList>
    </citation>
    <scope>NUCLEOTIDE SEQUENCE [LARGE SCALE GENOMIC DNA]</scope>
    <source>
        <strain evidence="1 2">NBRC 109075</strain>
    </source>
</reference>
<sequence length="63" mass="6816">MTLAASRSVASAEGQVGWCWHIGFSGLWGHCVMVHMTSDAQYQAKACRIEQMCAWCAGNPLNG</sequence>
<evidence type="ECO:0000313" key="1">
    <source>
        <dbReference type="EMBL" id="GIJ08071.1"/>
    </source>
</evidence>
<accession>A0ABQ4HQZ4</accession>
<comment type="caution">
    <text evidence="1">The sequence shown here is derived from an EMBL/GenBank/DDBJ whole genome shotgun (WGS) entry which is preliminary data.</text>
</comment>